<feature type="region of interest" description="Disordered" evidence="2">
    <location>
        <begin position="128"/>
        <end position="147"/>
    </location>
</feature>
<dbReference type="Gene3D" id="4.10.240.10">
    <property type="entry name" value="Zn(2)-C6 fungal-type DNA-binding domain"/>
    <property type="match status" value="1"/>
</dbReference>
<reference evidence="4" key="2">
    <citation type="submission" date="2020-05" db="EMBL/GenBank/DDBJ databases">
        <authorList>
            <person name="Kim H.-S."/>
            <person name="Proctor R.H."/>
            <person name="Brown D.W."/>
        </authorList>
    </citation>
    <scope>NUCLEOTIDE SEQUENCE</scope>
    <source>
        <strain evidence="4">NRRL 22465</strain>
    </source>
</reference>
<dbReference type="GO" id="GO:0008270">
    <property type="term" value="F:zinc ion binding"/>
    <property type="evidence" value="ECO:0007669"/>
    <property type="project" value="InterPro"/>
</dbReference>
<evidence type="ECO:0000256" key="1">
    <source>
        <dbReference type="ARBA" id="ARBA00023242"/>
    </source>
</evidence>
<proteinExistence type="predicted"/>
<dbReference type="AlphaFoldDB" id="A0A8H4UDS4"/>
<dbReference type="InterPro" id="IPR053181">
    <property type="entry name" value="EcdB-like_regulator"/>
</dbReference>
<name>A0A8H4UDS4_9HYPO</name>
<feature type="domain" description="Zn(2)-C6 fungal-type" evidence="3">
    <location>
        <begin position="63"/>
        <end position="93"/>
    </location>
</feature>
<keyword evidence="1" id="KW-0539">Nucleus</keyword>
<dbReference type="InterPro" id="IPR036864">
    <property type="entry name" value="Zn2-C6_fun-type_DNA-bd_sf"/>
</dbReference>
<protein>
    <recommendedName>
        <fullName evidence="3">Zn(2)-C6 fungal-type domain-containing protein</fullName>
    </recommendedName>
</protein>
<dbReference type="CDD" id="cd12148">
    <property type="entry name" value="fungal_TF_MHR"/>
    <property type="match status" value="1"/>
</dbReference>
<dbReference type="InterPro" id="IPR001138">
    <property type="entry name" value="Zn2Cys6_DnaBD"/>
</dbReference>
<feature type="region of interest" description="Disordered" evidence="2">
    <location>
        <begin position="1"/>
        <end position="56"/>
    </location>
</feature>
<dbReference type="GO" id="GO:0000981">
    <property type="term" value="F:DNA-binding transcription factor activity, RNA polymerase II-specific"/>
    <property type="evidence" value="ECO:0007669"/>
    <property type="project" value="InterPro"/>
</dbReference>
<dbReference type="CDD" id="cd00067">
    <property type="entry name" value="GAL4"/>
    <property type="match status" value="1"/>
</dbReference>
<dbReference type="PROSITE" id="PS00463">
    <property type="entry name" value="ZN2_CY6_FUNGAL_1"/>
    <property type="match status" value="1"/>
</dbReference>
<comment type="caution">
    <text evidence="4">The sequence shown here is derived from an EMBL/GenBank/DDBJ whole genome shotgun (WGS) entry which is preliminary data.</text>
</comment>
<dbReference type="PANTHER" id="PTHR47785:SF5">
    <property type="entry name" value="ZN(II)2CYS6 TRANSCRIPTION FACTOR (EUROFUNG)"/>
    <property type="match status" value="1"/>
</dbReference>
<dbReference type="PANTHER" id="PTHR47785">
    <property type="entry name" value="ZN(II)2CYS6 TRANSCRIPTION FACTOR (EUROFUNG)-RELATED-RELATED"/>
    <property type="match status" value="1"/>
</dbReference>
<evidence type="ECO:0000256" key="2">
    <source>
        <dbReference type="SAM" id="MobiDB-lite"/>
    </source>
</evidence>
<dbReference type="Pfam" id="PF00172">
    <property type="entry name" value="Zn_clus"/>
    <property type="match status" value="1"/>
</dbReference>
<dbReference type="OrthoDB" id="4356994at2759"/>
<dbReference type="PROSITE" id="PS50048">
    <property type="entry name" value="ZN2_CY6_FUNGAL_2"/>
    <property type="match status" value="1"/>
</dbReference>
<sequence length="375" mass="40355">MSGPPLPSPRGGWQLAGAELSSIDSSTADNQADSAVSEPGSKRRRTDKSRTTAAYPRKRAVSACQLCRARKIKCNNSRPSCGSCQASKARCVYEDSQDHSAFDPASILILERLNDVLSQLENVRAKGDDLSPSFQGTRGAPSVDEQDSVYAQLRIPPAKTSPDGILQWPIFENQYPPNYLNDAVFAAEASDDDCDLEHAAPGLASTQDKPRGRARTGFVDEDAVVEHVQQFLDLVHTKNPILDVETVCLYAQTVAEDGLRWDSVSCLVLLACSLGCVAQPFSDVTVQPASLETYGDILKQGDAYFNLAQRRLGLLGHGILASQCHFLAGVYLMYTLRPLRACRVKSILKRLPGAVALSRGCTGAATSPSASSAPK</sequence>
<dbReference type="SMART" id="SM00066">
    <property type="entry name" value="GAL4"/>
    <property type="match status" value="1"/>
</dbReference>
<gene>
    <name evidence="4" type="ORF">FZEAL_8975</name>
</gene>
<evidence type="ECO:0000259" key="3">
    <source>
        <dbReference type="PROSITE" id="PS50048"/>
    </source>
</evidence>
<organism evidence="4 5">
    <name type="scientific">Fusarium zealandicum</name>
    <dbReference type="NCBI Taxonomy" id="1053134"/>
    <lineage>
        <taxon>Eukaryota</taxon>
        <taxon>Fungi</taxon>
        <taxon>Dikarya</taxon>
        <taxon>Ascomycota</taxon>
        <taxon>Pezizomycotina</taxon>
        <taxon>Sordariomycetes</taxon>
        <taxon>Hypocreomycetidae</taxon>
        <taxon>Hypocreales</taxon>
        <taxon>Nectriaceae</taxon>
        <taxon>Fusarium</taxon>
        <taxon>Fusarium staphyleae species complex</taxon>
    </lineage>
</organism>
<dbReference type="SUPFAM" id="SSF57701">
    <property type="entry name" value="Zn2/Cys6 DNA-binding domain"/>
    <property type="match status" value="1"/>
</dbReference>
<dbReference type="Proteomes" id="UP000635477">
    <property type="component" value="Unassembled WGS sequence"/>
</dbReference>
<evidence type="ECO:0000313" key="5">
    <source>
        <dbReference type="Proteomes" id="UP000635477"/>
    </source>
</evidence>
<evidence type="ECO:0000313" key="4">
    <source>
        <dbReference type="EMBL" id="KAF4974102.1"/>
    </source>
</evidence>
<reference evidence="4" key="1">
    <citation type="journal article" date="2020" name="BMC Genomics">
        <title>Correction to: Identification and distribution of gene clusters required for synthesis of sphingolipid metabolism inhibitors in diverse species of the filamentous fungus Fusarium.</title>
        <authorList>
            <person name="Kim H.S."/>
            <person name="Lohmar J.M."/>
            <person name="Busman M."/>
            <person name="Brown D.W."/>
            <person name="Naumann T.A."/>
            <person name="Divon H.H."/>
            <person name="Lysoe E."/>
            <person name="Uhlig S."/>
            <person name="Proctor R.H."/>
        </authorList>
    </citation>
    <scope>NUCLEOTIDE SEQUENCE</scope>
    <source>
        <strain evidence="4">NRRL 22465</strain>
    </source>
</reference>
<dbReference type="EMBL" id="JABEYC010000804">
    <property type="protein sequence ID" value="KAF4974102.1"/>
    <property type="molecule type" value="Genomic_DNA"/>
</dbReference>
<accession>A0A8H4UDS4</accession>
<keyword evidence="5" id="KW-1185">Reference proteome</keyword>
<feature type="compositionally biased region" description="Polar residues" evidence="2">
    <location>
        <begin position="22"/>
        <end position="34"/>
    </location>
</feature>